<reference evidence="8 9" key="1">
    <citation type="submission" date="2020-05" db="EMBL/GenBank/DDBJ databases">
        <authorList>
            <person name="Casaregola S."/>
            <person name="Devillers H."/>
            <person name="Grondin C."/>
        </authorList>
    </citation>
    <scope>NUCLEOTIDE SEQUENCE [LARGE SCALE GENOMIC DNA]</scope>
    <source>
        <strain evidence="8 9">CLIB 1767</strain>
    </source>
</reference>
<comment type="caution">
    <text evidence="8">The sequence shown here is derived from an EMBL/GenBank/DDBJ whole genome shotgun (WGS) entry which is preliminary data.</text>
</comment>
<comment type="subcellular location">
    <subcellularLocation>
        <location evidence="1">Golgi apparatus</location>
    </subcellularLocation>
</comment>
<protein>
    <submittedName>
        <fullName evidence="8">Similar to Saccharomyces cerevisiae YJL186W MNN5 Alpha-1,2-mannosyltransferase</fullName>
    </submittedName>
</protein>
<comment type="pathway">
    <text evidence="2">Protein modification; protein glycosylation.</text>
</comment>
<dbReference type="FunFam" id="3.90.550.10:FF:000177">
    <property type="entry name" value="MNN5p Alpha-1,2-mannosyltransferase"/>
    <property type="match status" value="1"/>
</dbReference>
<feature type="transmembrane region" description="Helical" evidence="7">
    <location>
        <begin position="12"/>
        <end position="30"/>
    </location>
</feature>
<keyword evidence="7" id="KW-0812">Transmembrane</keyword>
<evidence type="ECO:0000313" key="8">
    <source>
        <dbReference type="EMBL" id="CAB4255919.1"/>
    </source>
</evidence>
<evidence type="ECO:0000313" key="9">
    <source>
        <dbReference type="Proteomes" id="UP000644660"/>
    </source>
</evidence>
<evidence type="ECO:0000256" key="7">
    <source>
        <dbReference type="SAM" id="Phobius"/>
    </source>
</evidence>
<dbReference type="GO" id="GO:0046354">
    <property type="term" value="P:mannan biosynthetic process"/>
    <property type="evidence" value="ECO:0007669"/>
    <property type="project" value="TreeGrafter"/>
</dbReference>
<evidence type="ECO:0000256" key="2">
    <source>
        <dbReference type="ARBA" id="ARBA00004922"/>
    </source>
</evidence>
<keyword evidence="8" id="KW-0328">Glycosyltransferase</keyword>
<keyword evidence="9" id="KW-1185">Reference proteome</keyword>
<keyword evidence="4 8" id="KW-0808">Transferase</keyword>
<keyword evidence="7" id="KW-0472">Membrane</keyword>
<proteinExistence type="inferred from homology"/>
<dbReference type="InterPro" id="IPR029044">
    <property type="entry name" value="Nucleotide-diphossugar_trans"/>
</dbReference>
<dbReference type="RefSeq" id="XP_041407763.1">
    <property type="nucleotide sequence ID" value="XM_041551829.1"/>
</dbReference>
<accession>A0A8H2VHT4</accession>
<dbReference type="SUPFAM" id="SSF53448">
    <property type="entry name" value="Nucleotide-diphospho-sugar transferases"/>
    <property type="match status" value="1"/>
</dbReference>
<evidence type="ECO:0000256" key="6">
    <source>
        <dbReference type="ARBA" id="ARBA00023180"/>
    </source>
</evidence>
<dbReference type="Proteomes" id="UP000644660">
    <property type="component" value="Unassembled WGS sequence"/>
</dbReference>
<dbReference type="Pfam" id="PF11051">
    <property type="entry name" value="Mannosyl_trans3"/>
    <property type="match status" value="1"/>
</dbReference>
<evidence type="ECO:0000256" key="3">
    <source>
        <dbReference type="ARBA" id="ARBA00009105"/>
    </source>
</evidence>
<dbReference type="EMBL" id="CAEFZW010000007">
    <property type="protein sequence ID" value="CAB4255919.1"/>
    <property type="molecule type" value="Genomic_DNA"/>
</dbReference>
<sequence length="575" mass="67200">MLYLRQMRRTGRLTVIFVCLAIAYYLYSVFHHQNLDGYTNNSVSKNVPYMFYNKLFEDIDFFKPLNPPEKTSSLMNSNTCKKFGNYGLNDAKKFNHLTYYHLSECYHLDNNQFKNLHDSHNGYMKEIIEQFPVDIIKRLNVKGKGIVTVGGGRYSVLLLTMLETLRHKGTTLPVEVFIPPSDEGDDDFCNNVVPKFNAKCIYFKDILPPNIVEGVEVKSYQIKAMALVMSSFKDIVFIDADNFAMKNIDHIFDSKIYKDTGLVIWPDLWRRFTAPVYYDIADIPYNKNKRVRNSFDDVSPVSRYDKASNNIDSLSKDSHIPFHDLEGTIADPASESGQMLVDKQKHLHTLLLALYYNIYGPMWYYNMFSQGTAGQGDKETFISAAHALGLPYYQVRTPIEFDGFHHDTKFFQGLGLLQHDFIQDYELHLKLKKTVSENPEKYNKFDPDYDLDNTYKRQMLKTQGETHENFVDVMFLHASFYKFDAWSMYDEKNFLMSTGAHTRGFTNQKSYNGFDFEMFNFKALQRQLCNADMSLNHRNFKYLNKKISSEDWPKVCEYINEHVEYLNKHPMDSDK</sequence>
<dbReference type="InterPro" id="IPR022751">
    <property type="entry name" value="Alpha_mannosyltransferase"/>
</dbReference>
<comment type="similarity">
    <text evidence="3">Belongs to the MNN1/MNT family.</text>
</comment>
<dbReference type="GeneID" id="64858983"/>
<keyword evidence="7" id="KW-1133">Transmembrane helix</keyword>
<gene>
    <name evidence="8" type="ORF">KABA2_07S07458</name>
</gene>
<name>A0A8H2VHT4_9SACH</name>
<organism evidence="8 9">
    <name type="scientific">Maudiozyma barnettii</name>
    <dbReference type="NCBI Taxonomy" id="61262"/>
    <lineage>
        <taxon>Eukaryota</taxon>
        <taxon>Fungi</taxon>
        <taxon>Dikarya</taxon>
        <taxon>Ascomycota</taxon>
        <taxon>Saccharomycotina</taxon>
        <taxon>Saccharomycetes</taxon>
        <taxon>Saccharomycetales</taxon>
        <taxon>Saccharomycetaceae</taxon>
        <taxon>Maudiozyma</taxon>
    </lineage>
</organism>
<evidence type="ECO:0000256" key="5">
    <source>
        <dbReference type="ARBA" id="ARBA00023034"/>
    </source>
</evidence>
<dbReference type="PANTHER" id="PTHR31646">
    <property type="entry name" value="ALPHA-1,2-MANNOSYLTRANSFERASE MNN2"/>
    <property type="match status" value="1"/>
</dbReference>
<evidence type="ECO:0000256" key="4">
    <source>
        <dbReference type="ARBA" id="ARBA00022679"/>
    </source>
</evidence>
<dbReference type="GO" id="GO:0005794">
    <property type="term" value="C:Golgi apparatus"/>
    <property type="evidence" value="ECO:0007669"/>
    <property type="project" value="UniProtKB-SubCell"/>
</dbReference>
<keyword evidence="5" id="KW-0333">Golgi apparatus</keyword>
<dbReference type="AlphaFoldDB" id="A0A8H2VHT4"/>
<dbReference type="GO" id="GO:0000026">
    <property type="term" value="F:alpha-1,2-mannosyltransferase activity"/>
    <property type="evidence" value="ECO:0007669"/>
    <property type="project" value="UniProtKB-ARBA"/>
</dbReference>
<evidence type="ECO:0000256" key="1">
    <source>
        <dbReference type="ARBA" id="ARBA00004555"/>
    </source>
</evidence>
<keyword evidence="6" id="KW-0325">Glycoprotein</keyword>
<dbReference type="PANTHER" id="PTHR31646:SF6">
    <property type="entry name" value="ALPHA-1,2-MANNOSYLTRANSFERASE MNN5"/>
    <property type="match status" value="1"/>
</dbReference>